<name>A0ABY2GRC2_9HYPO</name>
<organism evidence="1 2">
    <name type="scientific">Trichoderma ghanense</name>
    <dbReference type="NCBI Taxonomy" id="65468"/>
    <lineage>
        <taxon>Eukaryota</taxon>
        <taxon>Fungi</taxon>
        <taxon>Dikarya</taxon>
        <taxon>Ascomycota</taxon>
        <taxon>Pezizomycotina</taxon>
        <taxon>Sordariomycetes</taxon>
        <taxon>Hypocreomycetidae</taxon>
        <taxon>Hypocreales</taxon>
        <taxon>Hypocreaceae</taxon>
        <taxon>Trichoderma</taxon>
    </lineage>
</organism>
<keyword evidence="2" id="KW-1185">Reference proteome</keyword>
<protein>
    <submittedName>
        <fullName evidence="1">Uncharacterized protein</fullName>
    </submittedName>
</protein>
<sequence length="64" mass="7183">MPDRKSKLRRKIDWSGALGTSIEPPSSLYLLDSMAYKSMEEGHSMAAKALEDVEEQLAERHTSC</sequence>
<proteinExistence type="predicted"/>
<dbReference type="RefSeq" id="XP_073554678.1">
    <property type="nucleotide sequence ID" value="XM_073706753.1"/>
</dbReference>
<gene>
    <name evidence="1" type="ORF">CCMA1212_009680</name>
</gene>
<evidence type="ECO:0000313" key="1">
    <source>
        <dbReference type="EMBL" id="TFA98476.1"/>
    </source>
</evidence>
<comment type="caution">
    <text evidence="1">The sequence shown here is derived from an EMBL/GenBank/DDBJ whole genome shotgun (WGS) entry which is preliminary data.</text>
</comment>
<dbReference type="GeneID" id="300581203"/>
<dbReference type="EMBL" id="PPTA01000019">
    <property type="protein sequence ID" value="TFA98476.1"/>
    <property type="molecule type" value="Genomic_DNA"/>
</dbReference>
<dbReference type="Proteomes" id="UP001642720">
    <property type="component" value="Unassembled WGS sequence"/>
</dbReference>
<evidence type="ECO:0000313" key="2">
    <source>
        <dbReference type="Proteomes" id="UP001642720"/>
    </source>
</evidence>
<accession>A0ABY2GRC2</accession>
<reference evidence="1 2" key="1">
    <citation type="submission" date="2018-01" db="EMBL/GenBank/DDBJ databases">
        <title>Genome characterization of the sugarcane-associated fungus Trichoderma ghanense CCMA-1212 and their application in lignocelulose bioconversion.</title>
        <authorList>
            <person name="Steindorff A.S."/>
            <person name="Mendes T.D."/>
            <person name="Vilela E.S.D."/>
            <person name="Rodrigues D.S."/>
            <person name="Formighieri E.F."/>
            <person name="Melo I.S."/>
            <person name="Favaro L.C.L."/>
        </authorList>
    </citation>
    <scope>NUCLEOTIDE SEQUENCE [LARGE SCALE GENOMIC DNA]</scope>
    <source>
        <strain evidence="1 2">CCMA-1212</strain>
    </source>
</reference>